<gene>
    <name evidence="2" type="ORF">ACFQLX_07510</name>
</gene>
<protein>
    <submittedName>
        <fullName evidence="2">ABC transporter permease</fullName>
    </submittedName>
</protein>
<evidence type="ECO:0000256" key="1">
    <source>
        <dbReference type="SAM" id="Phobius"/>
    </source>
</evidence>
<name>A0ABW2GEP8_9ACTN</name>
<reference evidence="3" key="1">
    <citation type="journal article" date="2019" name="Int. J. Syst. Evol. Microbiol.">
        <title>The Global Catalogue of Microorganisms (GCM) 10K type strain sequencing project: providing services to taxonomists for standard genome sequencing and annotation.</title>
        <authorList>
            <consortium name="The Broad Institute Genomics Platform"/>
            <consortium name="The Broad Institute Genome Sequencing Center for Infectious Disease"/>
            <person name="Wu L."/>
            <person name="Ma J."/>
        </authorList>
    </citation>
    <scope>NUCLEOTIDE SEQUENCE [LARGE SCALE GENOMIC DNA]</scope>
    <source>
        <strain evidence="3">CGMCC 1.13681</strain>
    </source>
</reference>
<keyword evidence="1" id="KW-1133">Transmembrane helix</keyword>
<keyword evidence="1" id="KW-0472">Membrane</keyword>
<evidence type="ECO:0000313" key="2">
    <source>
        <dbReference type="EMBL" id="MFC7218013.1"/>
    </source>
</evidence>
<feature type="transmembrane region" description="Helical" evidence="1">
    <location>
        <begin position="223"/>
        <end position="246"/>
    </location>
</feature>
<feature type="transmembrane region" description="Helical" evidence="1">
    <location>
        <begin position="73"/>
        <end position="97"/>
    </location>
</feature>
<dbReference type="EMBL" id="JBHSZO010000008">
    <property type="protein sequence ID" value="MFC7218013.1"/>
    <property type="molecule type" value="Genomic_DNA"/>
</dbReference>
<sequence length="318" mass="33182">MTQPDTTTASTPPAATAGAVDAAIPSQPADVIHDIGYRHYDGPRLGRGYARRSLYVQSLRGAYGLGRSAKSKVLPMILLALVCAVAVVMSAVAIYSQAMTALPLGYTEFLPQLTLIVFLFVAAQAPQSVSRDLRFRTVPLYFSRPIAPLDYVGAKYAALTSAMFVFTGVPLVLMYLGALLAKFDFADNTKGLAQGLLSALLLSLLYAAVALLVAALTPRRGFGVAAVIGSLFVPFAATSAVQVIAFDQGHPDAVNWIGLASPTSLVGNVQSAFLGAEGFNPGNSAASGTVGAASLLVCLLIITGCLALLLRRYRKAGL</sequence>
<feature type="transmembrane region" description="Helical" evidence="1">
    <location>
        <begin position="156"/>
        <end position="176"/>
    </location>
</feature>
<proteinExistence type="predicted"/>
<dbReference type="Proteomes" id="UP001596413">
    <property type="component" value="Unassembled WGS sequence"/>
</dbReference>
<feature type="transmembrane region" description="Helical" evidence="1">
    <location>
        <begin position="196"/>
        <end position="216"/>
    </location>
</feature>
<feature type="transmembrane region" description="Helical" evidence="1">
    <location>
        <begin position="109"/>
        <end position="126"/>
    </location>
</feature>
<keyword evidence="3" id="KW-1185">Reference proteome</keyword>
<organism evidence="2 3">
    <name type="scientific">Streptomyces polyrhachis</name>
    <dbReference type="NCBI Taxonomy" id="1282885"/>
    <lineage>
        <taxon>Bacteria</taxon>
        <taxon>Bacillati</taxon>
        <taxon>Actinomycetota</taxon>
        <taxon>Actinomycetes</taxon>
        <taxon>Kitasatosporales</taxon>
        <taxon>Streptomycetaceae</taxon>
        <taxon>Streptomyces</taxon>
    </lineage>
</organism>
<dbReference type="RefSeq" id="WP_386413266.1">
    <property type="nucleotide sequence ID" value="NZ_JBHSZO010000008.1"/>
</dbReference>
<comment type="caution">
    <text evidence="2">The sequence shown here is derived from an EMBL/GenBank/DDBJ whole genome shotgun (WGS) entry which is preliminary data.</text>
</comment>
<keyword evidence="1" id="KW-0812">Transmembrane</keyword>
<accession>A0ABW2GEP8</accession>
<feature type="transmembrane region" description="Helical" evidence="1">
    <location>
        <begin position="290"/>
        <end position="310"/>
    </location>
</feature>
<evidence type="ECO:0000313" key="3">
    <source>
        <dbReference type="Proteomes" id="UP001596413"/>
    </source>
</evidence>